<organism evidence="9 10">
    <name type="scientific">Cephalotrichum gorgonifer</name>
    <dbReference type="NCBI Taxonomy" id="2041049"/>
    <lineage>
        <taxon>Eukaryota</taxon>
        <taxon>Fungi</taxon>
        <taxon>Dikarya</taxon>
        <taxon>Ascomycota</taxon>
        <taxon>Pezizomycotina</taxon>
        <taxon>Sordariomycetes</taxon>
        <taxon>Hypocreomycetidae</taxon>
        <taxon>Microascales</taxon>
        <taxon>Microascaceae</taxon>
        <taxon>Cephalotrichum</taxon>
    </lineage>
</organism>
<evidence type="ECO:0000256" key="6">
    <source>
        <dbReference type="SAM" id="MobiDB-lite"/>
    </source>
</evidence>
<feature type="transmembrane region" description="Helical" evidence="7">
    <location>
        <begin position="124"/>
        <end position="152"/>
    </location>
</feature>
<dbReference type="Proteomes" id="UP001187682">
    <property type="component" value="Unassembled WGS sequence"/>
</dbReference>
<evidence type="ECO:0000256" key="1">
    <source>
        <dbReference type="ARBA" id="ARBA00004141"/>
    </source>
</evidence>
<feature type="transmembrane region" description="Helical" evidence="7">
    <location>
        <begin position="203"/>
        <end position="225"/>
    </location>
</feature>
<evidence type="ECO:0000259" key="8">
    <source>
        <dbReference type="Pfam" id="PF20684"/>
    </source>
</evidence>
<feature type="transmembrane region" description="Helical" evidence="7">
    <location>
        <begin position="164"/>
        <end position="191"/>
    </location>
</feature>
<keyword evidence="10" id="KW-1185">Reference proteome</keyword>
<gene>
    <name evidence="9" type="ORF">DNG_02368</name>
</gene>
<feature type="domain" description="Rhodopsin" evidence="8">
    <location>
        <begin position="17"/>
        <end position="225"/>
    </location>
</feature>
<evidence type="ECO:0000256" key="4">
    <source>
        <dbReference type="ARBA" id="ARBA00023136"/>
    </source>
</evidence>
<comment type="caution">
    <text evidence="9">The sequence shown here is derived from an EMBL/GenBank/DDBJ whole genome shotgun (WGS) entry which is preliminary data.</text>
</comment>
<evidence type="ECO:0000256" key="5">
    <source>
        <dbReference type="ARBA" id="ARBA00038359"/>
    </source>
</evidence>
<dbReference type="Pfam" id="PF20684">
    <property type="entry name" value="Fung_rhodopsin"/>
    <property type="match status" value="1"/>
</dbReference>
<comment type="similarity">
    <text evidence="5">Belongs to the SAT4 family.</text>
</comment>
<dbReference type="InterPro" id="IPR049326">
    <property type="entry name" value="Rhodopsin_dom_fungi"/>
</dbReference>
<dbReference type="AlphaFoldDB" id="A0AAE8SSJ3"/>
<keyword evidence="2 7" id="KW-0812">Transmembrane</keyword>
<keyword evidence="4 7" id="KW-0472">Membrane</keyword>
<evidence type="ECO:0000256" key="3">
    <source>
        <dbReference type="ARBA" id="ARBA00022989"/>
    </source>
</evidence>
<dbReference type="PANTHER" id="PTHR33048:SF42">
    <property type="entry name" value="INTEGRAL MEMBRANE PROTEIN"/>
    <property type="match status" value="1"/>
</dbReference>
<accession>A0AAE8SSJ3</accession>
<comment type="subcellular location">
    <subcellularLocation>
        <location evidence="1">Membrane</location>
        <topology evidence="1">Multi-pass membrane protein</topology>
    </subcellularLocation>
</comment>
<feature type="region of interest" description="Disordered" evidence="6">
    <location>
        <begin position="231"/>
        <end position="252"/>
    </location>
</feature>
<feature type="region of interest" description="Disordered" evidence="6">
    <location>
        <begin position="277"/>
        <end position="298"/>
    </location>
</feature>
<feature type="transmembrane region" description="Helical" evidence="7">
    <location>
        <begin position="82"/>
        <end position="104"/>
    </location>
</feature>
<protein>
    <recommendedName>
        <fullName evidence="8">Rhodopsin domain-containing protein</fullName>
    </recommendedName>
</protein>
<evidence type="ECO:0000313" key="10">
    <source>
        <dbReference type="Proteomes" id="UP001187682"/>
    </source>
</evidence>
<sequence>MGFTANANLEQLTLVISSIFGSISTTKGFGNHTWNIDTKSHSFSTLLLIMNQTGFWSIFGAAWSKTSFAITLLRITTGKGRWLIWFIIATVNITLTLAAIIMWVQCNPPRRSYDPFIEGECWDGSVIVFYNSFVTAWSGLADIVLALMPWWIIARNSMNMKERIGLLVCMSLGVFAGLTSFAKIVTLSAITNDDMIHTVPLNILGIGEAAVTIVAASIPVLRALLTIQNPSKAGSSGLISGTPKTATSPGGWREREYEILGKESEHYSSINLAELPDSHISSSSRSPASPNEDPWRRF</sequence>
<name>A0AAE8SSJ3_9PEZI</name>
<dbReference type="PANTHER" id="PTHR33048">
    <property type="entry name" value="PTH11-LIKE INTEGRAL MEMBRANE PROTEIN (AFU_ORTHOLOGUE AFUA_5G11245)"/>
    <property type="match status" value="1"/>
</dbReference>
<evidence type="ECO:0000256" key="7">
    <source>
        <dbReference type="SAM" id="Phobius"/>
    </source>
</evidence>
<evidence type="ECO:0000256" key="2">
    <source>
        <dbReference type="ARBA" id="ARBA00022692"/>
    </source>
</evidence>
<reference evidence="9" key="1">
    <citation type="submission" date="2018-03" db="EMBL/GenBank/DDBJ databases">
        <authorList>
            <person name="Guldener U."/>
        </authorList>
    </citation>
    <scope>NUCLEOTIDE SEQUENCE</scope>
</reference>
<feature type="transmembrane region" description="Helical" evidence="7">
    <location>
        <begin position="54"/>
        <end position="75"/>
    </location>
</feature>
<feature type="compositionally biased region" description="Polar residues" evidence="6">
    <location>
        <begin position="231"/>
        <end position="248"/>
    </location>
</feature>
<dbReference type="GO" id="GO:0016020">
    <property type="term" value="C:membrane"/>
    <property type="evidence" value="ECO:0007669"/>
    <property type="project" value="UniProtKB-SubCell"/>
</dbReference>
<keyword evidence="3 7" id="KW-1133">Transmembrane helix</keyword>
<evidence type="ECO:0000313" key="9">
    <source>
        <dbReference type="EMBL" id="SPN99516.1"/>
    </source>
</evidence>
<proteinExistence type="inferred from homology"/>
<dbReference type="EMBL" id="ONZQ02000003">
    <property type="protein sequence ID" value="SPN99516.1"/>
    <property type="molecule type" value="Genomic_DNA"/>
</dbReference>
<feature type="compositionally biased region" description="Low complexity" evidence="6">
    <location>
        <begin position="278"/>
        <end position="290"/>
    </location>
</feature>
<dbReference type="InterPro" id="IPR052337">
    <property type="entry name" value="SAT4-like"/>
</dbReference>